<comment type="caution">
    <text evidence="1">The sequence shown here is derived from an EMBL/GenBank/DDBJ whole genome shotgun (WGS) entry which is preliminary data.</text>
</comment>
<gene>
    <name evidence="1" type="ORF">H8S34_14075</name>
</gene>
<evidence type="ECO:0000313" key="2">
    <source>
        <dbReference type="Proteomes" id="UP000660021"/>
    </source>
</evidence>
<dbReference type="RefSeq" id="WP_186964327.1">
    <property type="nucleotide sequence ID" value="NZ_JACOPR010000012.1"/>
</dbReference>
<sequence length="103" mass="11954">MLLFYKNVDYSVLTAGLTIPIQHQESVFRELGFTLEHGQRKQIQILIDGTPYPAQIINIQFDKSKYPTHRDLLQIRYSAKSAIAQKLQGLFAYSKEQITLQRQ</sequence>
<reference evidence="1 2" key="1">
    <citation type="submission" date="2020-08" db="EMBL/GenBank/DDBJ databases">
        <title>Genome public.</title>
        <authorList>
            <person name="Liu C."/>
            <person name="Sun Q."/>
        </authorList>
    </citation>
    <scope>NUCLEOTIDE SEQUENCE [LARGE SCALE GENOMIC DNA]</scope>
    <source>
        <strain evidence="1 2">New-38</strain>
    </source>
</reference>
<name>A0ABR7HWQ6_9FIRM</name>
<accession>A0ABR7HWQ6</accession>
<dbReference type="Proteomes" id="UP000660021">
    <property type="component" value="Unassembled WGS sequence"/>
</dbReference>
<evidence type="ECO:0000313" key="1">
    <source>
        <dbReference type="EMBL" id="MBC5731946.1"/>
    </source>
</evidence>
<protein>
    <submittedName>
        <fullName evidence="1">Uncharacterized protein</fullName>
    </submittedName>
</protein>
<keyword evidence="2" id="KW-1185">Reference proteome</keyword>
<organism evidence="1 2">
    <name type="scientific">Pseudoflavonifractor hominis</name>
    <dbReference type="NCBI Taxonomy" id="2763059"/>
    <lineage>
        <taxon>Bacteria</taxon>
        <taxon>Bacillati</taxon>
        <taxon>Bacillota</taxon>
        <taxon>Clostridia</taxon>
        <taxon>Eubacteriales</taxon>
        <taxon>Oscillospiraceae</taxon>
        <taxon>Pseudoflavonifractor</taxon>
    </lineage>
</organism>
<dbReference type="EMBL" id="JACOPR010000012">
    <property type="protein sequence ID" value="MBC5731946.1"/>
    <property type="molecule type" value="Genomic_DNA"/>
</dbReference>
<proteinExistence type="predicted"/>